<dbReference type="InterPro" id="IPR003448">
    <property type="entry name" value="Mopterin_biosynth_MoaE"/>
</dbReference>
<evidence type="ECO:0000256" key="11">
    <source>
        <dbReference type="ARBA" id="ARBA00032474"/>
    </source>
</evidence>
<gene>
    <name evidence="13" type="ORF">NMP03_06925</name>
</gene>
<comment type="subunit">
    <text evidence="7">Heterotetramer of 2 MoaD subunits and 2 MoaE subunits. Also stable as homodimer. The enzyme changes between these two forms during catalysis.</text>
</comment>
<dbReference type="Pfam" id="PF02391">
    <property type="entry name" value="MoaE"/>
    <property type="match status" value="1"/>
</dbReference>
<evidence type="ECO:0000256" key="10">
    <source>
        <dbReference type="ARBA" id="ARBA00030781"/>
    </source>
</evidence>
<dbReference type="Gene3D" id="3.90.1170.40">
    <property type="entry name" value="Molybdopterin biosynthesis MoaE subunit"/>
    <property type="match status" value="1"/>
</dbReference>
<evidence type="ECO:0000256" key="4">
    <source>
        <dbReference type="ARBA" id="ARBA00013858"/>
    </source>
</evidence>
<evidence type="ECO:0000256" key="7">
    <source>
        <dbReference type="ARBA" id="ARBA00026066"/>
    </source>
</evidence>
<organism evidence="13 14">
    <name type="scientific">Sphingomonas qomolangmaensis</name>
    <dbReference type="NCBI Taxonomy" id="2918765"/>
    <lineage>
        <taxon>Bacteria</taxon>
        <taxon>Pseudomonadati</taxon>
        <taxon>Pseudomonadota</taxon>
        <taxon>Alphaproteobacteria</taxon>
        <taxon>Sphingomonadales</taxon>
        <taxon>Sphingomonadaceae</taxon>
        <taxon>Sphingomonas</taxon>
    </lineage>
</organism>
<comment type="pathway">
    <text evidence="1">Cofactor biosynthesis; molybdopterin biosynthesis.</text>
</comment>
<keyword evidence="14" id="KW-1185">Reference proteome</keyword>
<dbReference type="SUPFAM" id="SSF54690">
    <property type="entry name" value="Molybdopterin synthase subunit MoaE"/>
    <property type="match status" value="1"/>
</dbReference>
<dbReference type="CDD" id="cd00756">
    <property type="entry name" value="MoaE"/>
    <property type="match status" value="1"/>
</dbReference>
<sequence length="145" mass="15215">MIRVGVQTAPIDLADALAGIEAAGMGGIASFTGLVRADDGVATLTLEHYPGMTEAALQAVAEAAAARWSLGAVTILHRVGTMHPGERIVFVGTAAAHRAEALAACSYCIDRLKTDAPFWKREATEAGERWVEPRAADDSAARGWE</sequence>
<evidence type="ECO:0000256" key="3">
    <source>
        <dbReference type="ARBA" id="ARBA00011950"/>
    </source>
</evidence>
<keyword evidence="5" id="KW-0501">Molybdenum cofactor biosynthesis</keyword>
<protein>
    <recommendedName>
        <fullName evidence="4">Molybdopterin synthase catalytic subunit</fullName>
        <ecNumber evidence="3">2.8.1.12</ecNumber>
    </recommendedName>
    <alternativeName>
        <fullName evidence="10">MPT synthase subunit 2</fullName>
    </alternativeName>
    <alternativeName>
        <fullName evidence="8">Molybdenum cofactor biosynthesis protein E</fullName>
    </alternativeName>
    <alternativeName>
        <fullName evidence="9">Molybdopterin-converting factor large subunit</fullName>
    </alternativeName>
    <alternativeName>
        <fullName evidence="11">Molybdopterin-converting factor subunit 2</fullName>
    </alternativeName>
</protein>
<dbReference type="Proteomes" id="UP001058533">
    <property type="component" value="Chromosome"/>
</dbReference>
<comment type="similarity">
    <text evidence="2">Belongs to the MoaE family.</text>
</comment>
<dbReference type="EC" id="2.8.1.12" evidence="3"/>
<evidence type="ECO:0000256" key="9">
    <source>
        <dbReference type="ARBA" id="ARBA00030407"/>
    </source>
</evidence>
<evidence type="ECO:0000256" key="5">
    <source>
        <dbReference type="ARBA" id="ARBA00023150"/>
    </source>
</evidence>
<evidence type="ECO:0000313" key="14">
    <source>
        <dbReference type="Proteomes" id="UP001058533"/>
    </source>
</evidence>
<comment type="function">
    <text evidence="6">Converts molybdopterin precursor Z into molybdopterin. This requires the incorporation of two sulfur atoms into precursor Z to generate a dithiolene group. The sulfur is provided by MoaD.</text>
</comment>
<name>A0ABY5LAC4_9SPHN</name>
<dbReference type="InterPro" id="IPR036563">
    <property type="entry name" value="MoaE_sf"/>
</dbReference>
<evidence type="ECO:0000256" key="8">
    <source>
        <dbReference type="ARBA" id="ARBA00029745"/>
    </source>
</evidence>
<dbReference type="PANTHER" id="PTHR23404">
    <property type="entry name" value="MOLYBDOPTERIN SYNTHASE RELATED"/>
    <property type="match status" value="1"/>
</dbReference>
<dbReference type="RefSeq" id="WP_256507754.1">
    <property type="nucleotide sequence ID" value="NZ_CP101740.1"/>
</dbReference>
<reference evidence="13" key="1">
    <citation type="submission" date="2022-07" db="EMBL/GenBank/DDBJ databases">
        <title>Sphingomonas sp. nov., a novel bacterium isolated from the north slope of the Mount Everest.</title>
        <authorList>
            <person name="Cui X."/>
            <person name="Liu Y."/>
        </authorList>
    </citation>
    <scope>NUCLEOTIDE SEQUENCE</scope>
    <source>
        <strain evidence="13">S5-59</strain>
    </source>
</reference>
<accession>A0ABY5LAC4</accession>
<proteinExistence type="inferred from homology"/>
<evidence type="ECO:0000256" key="2">
    <source>
        <dbReference type="ARBA" id="ARBA00005426"/>
    </source>
</evidence>
<comment type="catalytic activity">
    <reaction evidence="12">
        <text>2 [molybdopterin-synthase sulfur-carrier protein]-C-terminal-Gly-aminoethanethioate + cyclic pyranopterin phosphate + H2O = molybdopterin + 2 [molybdopterin-synthase sulfur-carrier protein]-C-terminal Gly-Gly + 2 H(+)</text>
        <dbReference type="Rhea" id="RHEA:26333"/>
        <dbReference type="Rhea" id="RHEA-COMP:12202"/>
        <dbReference type="Rhea" id="RHEA-COMP:19907"/>
        <dbReference type="ChEBI" id="CHEBI:15377"/>
        <dbReference type="ChEBI" id="CHEBI:15378"/>
        <dbReference type="ChEBI" id="CHEBI:58698"/>
        <dbReference type="ChEBI" id="CHEBI:59648"/>
        <dbReference type="ChEBI" id="CHEBI:90778"/>
        <dbReference type="ChEBI" id="CHEBI:232372"/>
        <dbReference type="EC" id="2.8.1.12"/>
    </reaction>
</comment>
<evidence type="ECO:0000256" key="6">
    <source>
        <dbReference type="ARBA" id="ARBA00025448"/>
    </source>
</evidence>
<dbReference type="EMBL" id="CP101740">
    <property type="protein sequence ID" value="UUL83919.1"/>
    <property type="molecule type" value="Genomic_DNA"/>
</dbReference>
<evidence type="ECO:0000256" key="12">
    <source>
        <dbReference type="ARBA" id="ARBA00049878"/>
    </source>
</evidence>
<evidence type="ECO:0000313" key="13">
    <source>
        <dbReference type="EMBL" id="UUL83919.1"/>
    </source>
</evidence>
<evidence type="ECO:0000256" key="1">
    <source>
        <dbReference type="ARBA" id="ARBA00005046"/>
    </source>
</evidence>